<feature type="compositionally biased region" description="Basic and acidic residues" evidence="1">
    <location>
        <begin position="91"/>
        <end position="110"/>
    </location>
</feature>
<evidence type="ECO:0008006" key="4">
    <source>
        <dbReference type="Google" id="ProtNLM"/>
    </source>
</evidence>
<dbReference type="EMBL" id="JACVVK020000015">
    <property type="protein sequence ID" value="KAK7504521.1"/>
    <property type="molecule type" value="Genomic_DNA"/>
</dbReference>
<evidence type="ECO:0000313" key="2">
    <source>
        <dbReference type="EMBL" id="KAK7504521.1"/>
    </source>
</evidence>
<dbReference type="InterPro" id="IPR051133">
    <property type="entry name" value="Adapter_Engulfment-Domain"/>
</dbReference>
<protein>
    <recommendedName>
        <fullName evidence="4">Carboxyl-terminal PDZ ligand of neuronal nitric oxide synthase protein</fullName>
    </recommendedName>
</protein>
<dbReference type="PANTHER" id="PTHR11232:SF17">
    <property type="entry name" value="CAPON-LIKE PROTEIN"/>
    <property type="match status" value="1"/>
</dbReference>
<feature type="region of interest" description="Disordered" evidence="1">
    <location>
        <begin position="255"/>
        <end position="274"/>
    </location>
</feature>
<dbReference type="Proteomes" id="UP001519460">
    <property type="component" value="Unassembled WGS sequence"/>
</dbReference>
<dbReference type="PANTHER" id="PTHR11232">
    <property type="entry name" value="PHOSPHOTYROSINE INTERACTION DOMAIN-CONTAINING FAMILY MEMBER"/>
    <property type="match status" value="1"/>
</dbReference>
<dbReference type="Gene3D" id="2.30.29.30">
    <property type="entry name" value="Pleckstrin-homology domain (PH domain)/Phosphotyrosine-binding domain (PTB)"/>
    <property type="match status" value="1"/>
</dbReference>
<evidence type="ECO:0000313" key="3">
    <source>
        <dbReference type="Proteomes" id="UP001519460"/>
    </source>
</evidence>
<comment type="caution">
    <text evidence="2">The sequence shown here is derived from an EMBL/GenBank/DDBJ whole genome shotgun (WGS) entry which is preliminary data.</text>
</comment>
<organism evidence="2 3">
    <name type="scientific">Batillaria attramentaria</name>
    <dbReference type="NCBI Taxonomy" id="370345"/>
    <lineage>
        <taxon>Eukaryota</taxon>
        <taxon>Metazoa</taxon>
        <taxon>Spiralia</taxon>
        <taxon>Lophotrochozoa</taxon>
        <taxon>Mollusca</taxon>
        <taxon>Gastropoda</taxon>
        <taxon>Caenogastropoda</taxon>
        <taxon>Sorbeoconcha</taxon>
        <taxon>Cerithioidea</taxon>
        <taxon>Batillariidae</taxon>
        <taxon>Batillaria</taxon>
    </lineage>
</organism>
<feature type="region of interest" description="Disordered" evidence="1">
    <location>
        <begin position="85"/>
        <end position="112"/>
    </location>
</feature>
<gene>
    <name evidence="2" type="ORF">BaRGS_00004387</name>
</gene>
<proteinExistence type="predicted"/>
<feature type="region of interest" description="Disordered" evidence="1">
    <location>
        <begin position="32"/>
        <end position="71"/>
    </location>
</feature>
<feature type="region of interest" description="Disordered" evidence="1">
    <location>
        <begin position="280"/>
        <end position="303"/>
    </location>
</feature>
<evidence type="ECO:0000256" key="1">
    <source>
        <dbReference type="SAM" id="MobiDB-lite"/>
    </source>
</evidence>
<dbReference type="AlphaFoldDB" id="A0ABD0LYG4"/>
<reference evidence="2 3" key="1">
    <citation type="journal article" date="2023" name="Sci. Data">
        <title>Genome assembly of the Korean intertidal mud-creeper Batillaria attramentaria.</title>
        <authorList>
            <person name="Patra A.K."/>
            <person name="Ho P.T."/>
            <person name="Jun S."/>
            <person name="Lee S.J."/>
            <person name="Kim Y."/>
            <person name="Won Y.J."/>
        </authorList>
    </citation>
    <scope>NUCLEOTIDE SEQUENCE [LARGE SCALE GENOMIC DNA]</scope>
    <source>
        <strain evidence="2">Wonlab-2016</strain>
    </source>
</reference>
<name>A0ABD0LYG4_9CAEN</name>
<dbReference type="InterPro" id="IPR011993">
    <property type="entry name" value="PH-like_dom_sf"/>
</dbReference>
<feature type="compositionally biased region" description="Basic and acidic residues" evidence="1">
    <location>
        <begin position="43"/>
        <end position="60"/>
    </location>
</feature>
<keyword evidence="3" id="KW-1185">Reference proteome</keyword>
<feature type="region of interest" description="Disordered" evidence="1">
    <location>
        <begin position="350"/>
        <end position="377"/>
    </location>
</feature>
<accession>A0ABD0LYG4</accession>
<sequence>MAHQQLRPLRTSRKSQAMRIVRTIGQAFEVCHKLSSSTAPNSDQKEESSDRSSEDNERRVTKSKLTPSVPVRNEPLASYAQLFSEEDDKDADVSEEKELNTKSQFEEPEKISPPTELALKQQLLQSVGGTTISSPLGSPVMLVAIAQVHLLKDQLSAETAARIEAQARAHQLLLHNKDLLDHVSQLVTRLHGLEVKVTGVSSSSDLVFQTPPQVPVLPDPTTPRSAPVYMPDFRDVGDNSYLSAVSNNATYENTKAASLDADSPDSGHKEMSSDSLAFTSGHADTNGWSHNLNSSPTKQAPRNPFENSFNPTSAMGDRKEVVGNGDKVQIITPLPLQDASGNRLDLKVGSQAPRIDPRPEFRGRHAASTAPSEGVGTAVSPAWPGGYRCPLPLVLCQTPTRTITQGRP</sequence>